<feature type="compositionally biased region" description="Acidic residues" evidence="1">
    <location>
        <begin position="38"/>
        <end position="55"/>
    </location>
</feature>
<dbReference type="Proteomes" id="UP000756132">
    <property type="component" value="Chromosome 10"/>
</dbReference>
<dbReference type="EMBL" id="CP090172">
    <property type="protein sequence ID" value="UJO22774.1"/>
    <property type="molecule type" value="Genomic_DNA"/>
</dbReference>
<dbReference type="RefSeq" id="XP_047767140.1">
    <property type="nucleotide sequence ID" value="XM_047911319.1"/>
</dbReference>
<dbReference type="KEGG" id="ffu:CLAFUR5_12171"/>
<organism evidence="2 3">
    <name type="scientific">Passalora fulva</name>
    <name type="common">Tomato leaf mold</name>
    <name type="synonym">Cladosporium fulvum</name>
    <dbReference type="NCBI Taxonomy" id="5499"/>
    <lineage>
        <taxon>Eukaryota</taxon>
        <taxon>Fungi</taxon>
        <taxon>Dikarya</taxon>
        <taxon>Ascomycota</taxon>
        <taxon>Pezizomycotina</taxon>
        <taxon>Dothideomycetes</taxon>
        <taxon>Dothideomycetidae</taxon>
        <taxon>Mycosphaerellales</taxon>
        <taxon>Mycosphaerellaceae</taxon>
        <taxon>Fulvia</taxon>
    </lineage>
</organism>
<proteinExistence type="predicted"/>
<dbReference type="AlphaFoldDB" id="A0A9Q8PHZ0"/>
<accession>A0A9Q8PHZ0</accession>
<name>A0A9Q8PHZ0_PASFU</name>
<dbReference type="Gene3D" id="3.30.40.10">
    <property type="entry name" value="Zinc/RING finger domain, C3HC4 (zinc finger)"/>
    <property type="match status" value="1"/>
</dbReference>
<evidence type="ECO:0000256" key="1">
    <source>
        <dbReference type="SAM" id="MobiDB-lite"/>
    </source>
</evidence>
<feature type="region of interest" description="Disordered" evidence="1">
    <location>
        <begin position="37"/>
        <end position="64"/>
    </location>
</feature>
<dbReference type="SUPFAM" id="SSF57850">
    <property type="entry name" value="RING/U-box"/>
    <property type="match status" value="1"/>
</dbReference>
<gene>
    <name evidence="2" type="ORF">CLAFUR5_12171</name>
</gene>
<reference evidence="2" key="2">
    <citation type="journal article" date="2022" name="Microb. Genom.">
        <title>A chromosome-scale genome assembly of the tomato pathogen Cladosporium fulvum reveals a compartmentalized genome architecture and the presence of a dispensable chromosome.</title>
        <authorList>
            <person name="Zaccaron A.Z."/>
            <person name="Chen L.H."/>
            <person name="Samaras A."/>
            <person name="Stergiopoulos I."/>
        </authorList>
    </citation>
    <scope>NUCLEOTIDE SEQUENCE</scope>
    <source>
        <strain evidence="2">Race5_Kim</strain>
    </source>
</reference>
<evidence type="ECO:0000313" key="3">
    <source>
        <dbReference type="Proteomes" id="UP000756132"/>
    </source>
</evidence>
<keyword evidence="3" id="KW-1185">Reference proteome</keyword>
<dbReference type="InterPro" id="IPR013083">
    <property type="entry name" value="Znf_RING/FYVE/PHD"/>
</dbReference>
<protein>
    <submittedName>
        <fullName evidence="2">Uncharacterized protein</fullName>
    </submittedName>
</protein>
<reference evidence="2" key="1">
    <citation type="submission" date="2021-12" db="EMBL/GenBank/DDBJ databases">
        <authorList>
            <person name="Zaccaron A."/>
            <person name="Stergiopoulos I."/>
        </authorList>
    </citation>
    <scope>NUCLEOTIDE SEQUENCE</scope>
    <source>
        <strain evidence="2">Race5_Kim</strain>
    </source>
</reference>
<dbReference type="GeneID" id="71992049"/>
<evidence type="ECO:0000313" key="2">
    <source>
        <dbReference type="EMBL" id="UJO22774.1"/>
    </source>
</evidence>
<sequence length="162" mass="18897">MALPTKEDHLFCLECATIWFETAHTCPSCRAELYVSESPEEDDSDDESEAEELDPLQEWRSRNIELPDPEEDYLNTADAKTFQRTLLHLFDATTPINPRNLMDWPNAYDQFWSTKSEWDVLVLIDCKHLSGQIKAAVHVLLPSRYNEDYMGTTTRDMMCWDE</sequence>